<dbReference type="PROSITE" id="PS50002">
    <property type="entry name" value="SH3"/>
    <property type="match status" value="2"/>
</dbReference>
<gene>
    <name evidence="5" type="primary">LOC102808293</name>
</gene>
<dbReference type="InterPro" id="IPR036028">
    <property type="entry name" value="SH3-like_dom_sf"/>
</dbReference>
<evidence type="ECO:0000313" key="4">
    <source>
        <dbReference type="Proteomes" id="UP000694865"/>
    </source>
</evidence>
<proteinExistence type="predicted"/>
<dbReference type="SMART" id="SM00326">
    <property type="entry name" value="SH3"/>
    <property type="match status" value="2"/>
</dbReference>
<dbReference type="RefSeq" id="XP_006824971.1">
    <property type="nucleotide sequence ID" value="XM_006824908.1"/>
</dbReference>
<evidence type="ECO:0000256" key="1">
    <source>
        <dbReference type="ARBA" id="ARBA00022443"/>
    </source>
</evidence>
<dbReference type="PRINTS" id="PR00499">
    <property type="entry name" value="P67PHOX"/>
</dbReference>
<evidence type="ECO:0000313" key="5">
    <source>
        <dbReference type="RefSeq" id="XP_006824971.1"/>
    </source>
</evidence>
<dbReference type="PANTHER" id="PTHR45929">
    <property type="entry name" value="JAK PATHWAY SIGNAL TRANSDUCTION ADAPTOR MOLECULE"/>
    <property type="match status" value="1"/>
</dbReference>
<dbReference type="PANTHER" id="PTHR45929:SF3">
    <property type="entry name" value="JAK PATHWAY SIGNAL TRANSDUCTION ADAPTOR MOLECULE"/>
    <property type="match status" value="1"/>
</dbReference>
<reference evidence="5" key="1">
    <citation type="submission" date="2025-08" db="UniProtKB">
        <authorList>
            <consortium name="RefSeq"/>
        </authorList>
    </citation>
    <scope>IDENTIFICATION</scope>
    <source>
        <tissue evidence="5">Testes</tissue>
    </source>
</reference>
<feature type="domain" description="SH3" evidence="3">
    <location>
        <begin position="62"/>
        <end position="121"/>
    </location>
</feature>
<keyword evidence="4" id="KW-1185">Reference proteome</keyword>
<evidence type="ECO:0000259" key="3">
    <source>
        <dbReference type="PROSITE" id="PS50002"/>
    </source>
</evidence>
<dbReference type="GeneID" id="102808293"/>
<name>A0ABM0MY80_SACKO</name>
<dbReference type="InterPro" id="IPR050670">
    <property type="entry name" value="STAM"/>
</dbReference>
<keyword evidence="1 2" id="KW-0728">SH3 domain</keyword>
<dbReference type="Pfam" id="PF00018">
    <property type="entry name" value="SH3_1"/>
    <property type="match status" value="2"/>
</dbReference>
<dbReference type="SUPFAM" id="SSF50044">
    <property type="entry name" value="SH3-domain"/>
    <property type="match status" value="2"/>
</dbReference>
<protein>
    <submittedName>
        <fullName evidence="5">E3 ubiquitin-protein ligase SH3RF1-like</fullName>
    </submittedName>
</protein>
<dbReference type="PRINTS" id="PR00452">
    <property type="entry name" value="SH3DOMAIN"/>
</dbReference>
<dbReference type="InterPro" id="IPR001452">
    <property type="entry name" value="SH3_domain"/>
</dbReference>
<evidence type="ECO:0000256" key="2">
    <source>
        <dbReference type="PROSITE-ProRule" id="PRU00192"/>
    </source>
</evidence>
<sequence>MESGCQVQAIYDFKGTEPSELTLNTGDIIEVVSKLNDNWLQGTHNGVTGAFPSNFVTLLSNNTPKQVTAIEEFIATSNGDLGFQKGDIITVLDKVDDNWWRGQIGNTTGIFPVTYVQEHTSNNSQGDAALQTVKALQDVTGQLQEGTNF</sequence>
<accession>A0ABM0MY80</accession>
<dbReference type="Gene3D" id="2.30.30.40">
    <property type="entry name" value="SH3 Domains"/>
    <property type="match status" value="2"/>
</dbReference>
<dbReference type="Proteomes" id="UP000694865">
    <property type="component" value="Unplaced"/>
</dbReference>
<feature type="domain" description="SH3" evidence="3">
    <location>
        <begin position="2"/>
        <end position="61"/>
    </location>
</feature>
<dbReference type="CDD" id="cd00174">
    <property type="entry name" value="SH3"/>
    <property type="match status" value="1"/>
</dbReference>
<organism evidence="4 5">
    <name type="scientific">Saccoglossus kowalevskii</name>
    <name type="common">Acorn worm</name>
    <dbReference type="NCBI Taxonomy" id="10224"/>
    <lineage>
        <taxon>Eukaryota</taxon>
        <taxon>Metazoa</taxon>
        <taxon>Hemichordata</taxon>
        <taxon>Enteropneusta</taxon>
        <taxon>Harrimaniidae</taxon>
        <taxon>Saccoglossus</taxon>
    </lineage>
</organism>